<protein>
    <submittedName>
        <fullName evidence="1">Uncharacterized protein</fullName>
    </submittedName>
</protein>
<gene>
    <name evidence="1" type="ORF">F4821DRAFT_237464</name>
</gene>
<organism evidence="1 2">
    <name type="scientific">Hypoxylon rubiginosum</name>
    <dbReference type="NCBI Taxonomy" id="110542"/>
    <lineage>
        <taxon>Eukaryota</taxon>
        <taxon>Fungi</taxon>
        <taxon>Dikarya</taxon>
        <taxon>Ascomycota</taxon>
        <taxon>Pezizomycotina</taxon>
        <taxon>Sordariomycetes</taxon>
        <taxon>Xylariomycetidae</taxon>
        <taxon>Xylariales</taxon>
        <taxon>Hypoxylaceae</taxon>
        <taxon>Hypoxylon</taxon>
    </lineage>
</organism>
<accession>A0ACC0D2K7</accession>
<proteinExistence type="predicted"/>
<comment type="caution">
    <text evidence="1">The sequence shown here is derived from an EMBL/GenBank/DDBJ whole genome shotgun (WGS) entry which is preliminary data.</text>
</comment>
<dbReference type="Proteomes" id="UP001497680">
    <property type="component" value="Unassembled WGS sequence"/>
</dbReference>
<keyword evidence="2" id="KW-1185">Reference proteome</keyword>
<name>A0ACC0D2K7_9PEZI</name>
<reference evidence="1 2" key="1">
    <citation type="journal article" date="2022" name="New Phytol.">
        <title>Ecological generalism drives hyperdiversity of secondary metabolite gene clusters in xylarialean endophytes.</title>
        <authorList>
            <person name="Franco M.E.E."/>
            <person name="Wisecaver J.H."/>
            <person name="Arnold A.E."/>
            <person name="Ju Y.M."/>
            <person name="Slot J.C."/>
            <person name="Ahrendt S."/>
            <person name="Moore L.P."/>
            <person name="Eastman K.E."/>
            <person name="Scott K."/>
            <person name="Konkel Z."/>
            <person name="Mondo S.J."/>
            <person name="Kuo A."/>
            <person name="Hayes R.D."/>
            <person name="Haridas S."/>
            <person name="Andreopoulos B."/>
            <person name="Riley R."/>
            <person name="LaButti K."/>
            <person name="Pangilinan J."/>
            <person name="Lipzen A."/>
            <person name="Amirebrahimi M."/>
            <person name="Yan J."/>
            <person name="Adam C."/>
            <person name="Keymanesh K."/>
            <person name="Ng V."/>
            <person name="Louie K."/>
            <person name="Northen T."/>
            <person name="Drula E."/>
            <person name="Henrissat B."/>
            <person name="Hsieh H.M."/>
            <person name="Youens-Clark K."/>
            <person name="Lutzoni F."/>
            <person name="Miadlikowska J."/>
            <person name="Eastwood D.C."/>
            <person name="Hamelin R.C."/>
            <person name="Grigoriev I.V."/>
            <person name="U'Ren J.M."/>
        </authorList>
    </citation>
    <scope>NUCLEOTIDE SEQUENCE [LARGE SCALE GENOMIC DNA]</scope>
    <source>
        <strain evidence="1 2">ER1909</strain>
    </source>
</reference>
<dbReference type="EMBL" id="MU394312">
    <property type="protein sequence ID" value="KAI6086787.1"/>
    <property type="molecule type" value="Genomic_DNA"/>
</dbReference>
<evidence type="ECO:0000313" key="2">
    <source>
        <dbReference type="Proteomes" id="UP001497680"/>
    </source>
</evidence>
<evidence type="ECO:0000313" key="1">
    <source>
        <dbReference type="EMBL" id="KAI6086787.1"/>
    </source>
</evidence>
<sequence length="547" mass="59112">MAVTEADETSPLLGNGNENGTAPKIKTAKTAKAARVAGAIFGPANRILLAGFMMSFTLGITQVPIIYVFRLMECDIFYTHNPPFDGLGDRCHRREINAGTATQVSVLGMTTSFSGIFNLFICGYFIKIWGPRWAFCSQTALLGIRVSTQILGVTIGGRAGEIIFQACQAIGVVGGPRGFQLVLNTAVSELVAAKDRTAVFGRLQGSIMLGTAFGFLLGGVLGEVYNIRRPFETAFFLYVACTIYGALFLPTGTGDGTSQKKSGRGISGFFAPIKIIRSHKYRLESGKVVKVYSLVFLALGIFLGVFASGYAPILLQMYATSEFNFGTIENGYLMFGNSAIRGVFLLLMFPKIISAGRIWFNGKQASSQTRHAEPESRIPINPEDFEADECGEVPQEPVQAPDPDEEDSGTGFDLFFVRWSLVIDSMVTFFAGFSTNGWQVYLAGYLLPFASGSAPAAKGVMTELCPPEQRPDAISAITLVESTATLLTQGLFGLIFAAFSEMDKPSLTFFCNAGFALIGFIVLFMAYLPPANSKRIDDHDSEAESEN</sequence>